<dbReference type="SMART" id="SM00477">
    <property type="entry name" value="NUC"/>
    <property type="match status" value="1"/>
</dbReference>
<dbReference type="InterPro" id="IPR001604">
    <property type="entry name" value="Endo_G_ENPP1-like_dom"/>
</dbReference>
<feature type="domain" description="DNA/RNA non-specific endonuclease/pyrophosphatase/phosphodiesterase" evidence="5">
    <location>
        <begin position="37"/>
        <end position="228"/>
    </location>
</feature>
<keyword evidence="6" id="KW-0255">Endonuclease</keyword>
<dbReference type="EMBL" id="FXTB01000012">
    <property type="protein sequence ID" value="SMO89187.1"/>
    <property type="molecule type" value="Genomic_DNA"/>
</dbReference>
<dbReference type="InterPro" id="IPR020821">
    <property type="entry name" value="ENPP1-3/EXOG-like_nuc-like"/>
</dbReference>
<dbReference type="Gene3D" id="3.40.570.10">
    <property type="entry name" value="Extracellular Endonuclease, subunit A"/>
    <property type="match status" value="1"/>
</dbReference>
<feature type="binding site" evidence="2">
    <location>
        <position position="130"/>
    </location>
    <ligand>
        <name>Mg(2+)</name>
        <dbReference type="ChEBI" id="CHEBI:18420"/>
        <note>catalytic</note>
    </ligand>
</feature>
<dbReference type="Proteomes" id="UP000319040">
    <property type="component" value="Unassembled WGS sequence"/>
</dbReference>
<keyword evidence="7" id="KW-1185">Reference proteome</keyword>
<dbReference type="RefSeq" id="WP_142534599.1">
    <property type="nucleotide sequence ID" value="NZ_FXTB01000012.1"/>
</dbReference>
<proteinExistence type="predicted"/>
<accession>A0A521EZ91</accession>
<sequence length="295" mass="33309">MKLLILKKFIFLLSFVFLSLSLGGKNLVPKSSGQIAEHTYYTLCYSEQHEQAIWVYYKLTPELVNGSEKRTDDFRPDPKVSTGSATLTDYKGSGYHRGHLCPAGSMDMNRTSMSESFFLSNMSPQAPSFNTGRWKMLESQVRKWTNQYQNLVVATGPVFKDNIGHIGTNQVTVPGYYYKVVYCPSKQKMIAFVMPNKKLFQPIAAYVKTVDQVEALTGIDFFQGMEDSLEDKLEATSDISAWEFSSSQRKPAATKSTTASTQCKGIAKSTGKRCKQKTRNNIGYCRYHQKQAKKH</sequence>
<gene>
    <name evidence="6" type="ORF">SAMN06265379_11228</name>
</gene>
<feature type="domain" description="ENPP1-3/EXOG-like endonuclease/phosphodiesterase" evidence="4">
    <location>
        <begin position="38"/>
        <end position="228"/>
    </location>
</feature>
<feature type="region of interest" description="Disordered" evidence="3">
    <location>
        <begin position="251"/>
        <end position="274"/>
    </location>
</feature>
<keyword evidence="6" id="KW-0378">Hydrolase</keyword>
<name>A0A521EZ91_SACCC</name>
<protein>
    <submittedName>
        <fullName evidence="6">Endonuclease G</fullName>
    </submittedName>
</protein>
<dbReference type="GO" id="GO:0003676">
    <property type="term" value="F:nucleic acid binding"/>
    <property type="evidence" value="ECO:0007669"/>
    <property type="project" value="InterPro"/>
</dbReference>
<dbReference type="SMART" id="SM00892">
    <property type="entry name" value="Endonuclease_NS"/>
    <property type="match status" value="1"/>
</dbReference>
<dbReference type="AlphaFoldDB" id="A0A521EZ91"/>
<dbReference type="InterPro" id="IPR044925">
    <property type="entry name" value="His-Me_finger_sf"/>
</dbReference>
<evidence type="ECO:0000256" key="1">
    <source>
        <dbReference type="PIRSR" id="PIRSR640255-1"/>
    </source>
</evidence>
<dbReference type="PANTHER" id="PTHR13966:SF5">
    <property type="entry name" value="ENDONUCLEASE G, MITOCHONDRIAL"/>
    <property type="match status" value="1"/>
</dbReference>
<organism evidence="6 7">
    <name type="scientific">Saccharicrinis carchari</name>
    <dbReference type="NCBI Taxonomy" id="1168039"/>
    <lineage>
        <taxon>Bacteria</taxon>
        <taxon>Pseudomonadati</taxon>
        <taxon>Bacteroidota</taxon>
        <taxon>Bacteroidia</taxon>
        <taxon>Marinilabiliales</taxon>
        <taxon>Marinilabiliaceae</taxon>
        <taxon>Saccharicrinis</taxon>
    </lineage>
</organism>
<dbReference type="OrthoDB" id="9811262at2"/>
<feature type="active site" description="Proton acceptor" evidence="1">
    <location>
        <position position="99"/>
    </location>
</feature>
<dbReference type="GO" id="GO:0004519">
    <property type="term" value="F:endonuclease activity"/>
    <property type="evidence" value="ECO:0007669"/>
    <property type="project" value="UniProtKB-KW"/>
</dbReference>
<dbReference type="InterPro" id="IPR044929">
    <property type="entry name" value="DNA/RNA_non-sp_Endonuclease_sf"/>
</dbReference>
<evidence type="ECO:0000313" key="6">
    <source>
        <dbReference type="EMBL" id="SMO89187.1"/>
    </source>
</evidence>
<keyword evidence="2" id="KW-0479">Metal-binding</keyword>
<dbReference type="GO" id="GO:0046872">
    <property type="term" value="F:metal ion binding"/>
    <property type="evidence" value="ECO:0007669"/>
    <property type="project" value="UniProtKB-KW"/>
</dbReference>
<evidence type="ECO:0000259" key="5">
    <source>
        <dbReference type="SMART" id="SM00892"/>
    </source>
</evidence>
<dbReference type="InterPro" id="IPR040255">
    <property type="entry name" value="Non-specific_endonuclease"/>
</dbReference>
<evidence type="ECO:0000313" key="7">
    <source>
        <dbReference type="Proteomes" id="UP000319040"/>
    </source>
</evidence>
<evidence type="ECO:0000256" key="2">
    <source>
        <dbReference type="PIRSR" id="PIRSR640255-2"/>
    </source>
</evidence>
<dbReference type="CDD" id="cd00091">
    <property type="entry name" value="NUC"/>
    <property type="match status" value="1"/>
</dbReference>
<dbReference type="Pfam" id="PF01223">
    <property type="entry name" value="Endonuclease_NS"/>
    <property type="match status" value="1"/>
</dbReference>
<reference evidence="6 7" key="1">
    <citation type="submission" date="2017-05" db="EMBL/GenBank/DDBJ databases">
        <authorList>
            <person name="Varghese N."/>
            <person name="Submissions S."/>
        </authorList>
    </citation>
    <scope>NUCLEOTIDE SEQUENCE [LARGE SCALE GENOMIC DNA]</scope>
    <source>
        <strain evidence="6 7">DSM 27040</strain>
    </source>
</reference>
<dbReference type="PANTHER" id="PTHR13966">
    <property type="entry name" value="ENDONUCLEASE RELATED"/>
    <property type="match status" value="1"/>
</dbReference>
<dbReference type="GO" id="GO:0016787">
    <property type="term" value="F:hydrolase activity"/>
    <property type="evidence" value="ECO:0007669"/>
    <property type="project" value="InterPro"/>
</dbReference>
<dbReference type="SUPFAM" id="SSF54060">
    <property type="entry name" value="His-Me finger endonucleases"/>
    <property type="match status" value="1"/>
</dbReference>
<keyword evidence="6" id="KW-0540">Nuclease</keyword>
<evidence type="ECO:0000259" key="4">
    <source>
        <dbReference type="SMART" id="SM00477"/>
    </source>
</evidence>
<evidence type="ECO:0000256" key="3">
    <source>
        <dbReference type="SAM" id="MobiDB-lite"/>
    </source>
</evidence>